<feature type="region of interest" description="Disordered" evidence="5">
    <location>
        <begin position="1"/>
        <end position="95"/>
    </location>
</feature>
<evidence type="ECO:0000256" key="3">
    <source>
        <dbReference type="ARBA" id="ARBA00022553"/>
    </source>
</evidence>
<evidence type="ECO:0000313" key="8">
    <source>
        <dbReference type="RefSeq" id="XP_015174950.1"/>
    </source>
</evidence>
<dbReference type="InterPro" id="IPR007146">
    <property type="entry name" value="Sas10/Utp3/C1D"/>
</dbReference>
<dbReference type="GeneID" id="107065613"/>
<name>A0ABM1I413_POLDO</name>
<evidence type="ECO:0000256" key="4">
    <source>
        <dbReference type="ARBA" id="ARBA00023242"/>
    </source>
</evidence>
<keyword evidence="7" id="KW-1185">Reference proteome</keyword>
<organism evidence="7 8">
    <name type="scientific">Polistes dominula</name>
    <name type="common">European paper wasp</name>
    <name type="synonym">Vespa dominula</name>
    <dbReference type="NCBI Taxonomy" id="743375"/>
    <lineage>
        <taxon>Eukaryota</taxon>
        <taxon>Metazoa</taxon>
        <taxon>Ecdysozoa</taxon>
        <taxon>Arthropoda</taxon>
        <taxon>Hexapoda</taxon>
        <taxon>Insecta</taxon>
        <taxon>Pterygota</taxon>
        <taxon>Neoptera</taxon>
        <taxon>Endopterygota</taxon>
        <taxon>Hymenoptera</taxon>
        <taxon>Apocrita</taxon>
        <taxon>Aculeata</taxon>
        <taxon>Vespoidea</taxon>
        <taxon>Vespidae</taxon>
        <taxon>Polistinae</taxon>
        <taxon>Polistini</taxon>
        <taxon>Polistes</taxon>
    </lineage>
</organism>
<comment type="subcellular location">
    <subcellularLocation>
        <location evidence="1">Nucleus</location>
    </subcellularLocation>
</comment>
<feature type="compositionally biased region" description="Acidic residues" evidence="5">
    <location>
        <begin position="336"/>
        <end position="361"/>
    </location>
</feature>
<feature type="compositionally biased region" description="Basic residues" evidence="5">
    <location>
        <begin position="409"/>
        <end position="436"/>
    </location>
</feature>
<feature type="compositionally biased region" description="Acidic residues" evidence="5">
    <location>
        <begin position="16"/>
        <end position="36"/>
    </location>
</feature>
<dbReference type="InterPro" id="IPR018972">
    <property type="entry name" value="Sas10_C_dom"/>
</dbReference>
<dbReference type="Pfam" id="PF04000">
    <property type="entry name" value="Sas10_Utp3"/>
    <property type="match status" value="1"/>
</dbReference>
<dbReference type="Pfam" id="PF09368">
    <property type="entry name" value="Sas10"/>
    <property type="match status" value="1"/>
</dbReference>
<dbReference type="PANTHER" id="PTHR13237:SF8">
    <property type="entry name" value="SOMETHING ABOUT SILENCING PROTEIN 10"/>
    <property type="match status" value="1"/>
</dbReference>
<comment type="similarity">
    <text evidence="2">Belongs to the SAS10 family.</text>
</comment>
<dbReference type="Proteomes" id="UP000694924">
    <property type="component" value="Unplaced"/>
</dbReference>
<reference evidence="8" key="1">
    <citation type="submission" date="2025-08" db="UniProtKB">
        <authorList>
            <consortium name="RefSeq"/>
        </authorList>
    </citation>
    <scope>IDENTIFICATION</scope>
    <source>
        <tissue evidence="8">Whole body</tissue>
    </source>
</reference>
<feature type="region of interest" description="Disordered" evidence="5">
    <location>
        <begin position="328"/>
        <end position="438"/>
    </location>
</feature>
<gene>
    <name evidence="8" type="primary">LOC107065613</name>
</gene>
<sequence>MAGKKRGRNAFKVEAVGDEDMNDISDSDDQYSEEDRELLKSVRIKRAPENFDSDDEVFGLQDDEENEEEDEMENEEADSMESDIEELEDDFDIPNEKAWGKKKKTYYSTDYVDPDYSTLSHKNQVIAEMEEQEAISIQKKLAERLDDADFGLDFIEAKSEDTKAQQDEEETVKTDFTKLSKKQKRELVQRESPEFLAIVDDFKECMNEAKNILLPFLKLVEKGICPDCPASNFVKSKYQIILNYCVNISFYLMLKAKRLPINSHPVIKRLAQYRQLLNEMRSGEGDLLEKIEEVLKIEKDGGSLYNISGESITCKKKKVIAEVKDKKAKKRKISETNEEEESDNIMDEESDDDIMDDELNEENNLSENDDEDKLSVEEDNQENKVLEEMEDTEEKRAITYQIAKNKGLTPHRKKEQRNPRVKHRNKYRKAKIRRKGAVREVRKELTRYSGEMSGINVSAKKSIKLK</sequence>
<feature type="domain" description="Sas10 C-terminal" evidence="6">
    <location>
        <begin position="393"/>
        <end position="465"/>
    </location>
</feature>
<keyword evidence="4" id="KW-0539">Nucleus</keyword>
<evidence type="ECO:0000259" key="6">
    <source>
        <dbReference type="Pfam" id="PF09368"/>
    </source>
</evidence>
<protein>
    <submittedName>
        <fullName evidence="8">Something about silencing protein 10</fullName>
    </submittedName>
</protein>
<feature type="compositionally biased region" description="Acidic residues" evidence="5">
    <location>
        <begin position="51"/>
        <end position="93"/>
    </location>
</feature>
<evidence type="ECO:0000256" key="5">
    <source>
        <dbReference type="SAM" id="MobiDB-lite"/>
    </source>
</evidence>
<feature type="compositionally biased region" description="Basic and acidic residues" evidence="5">
    <location>
        <begin position="373"/>
        <end position="397"/>
    </location>
</feature>
<evidence type="ECO:0000256" key="2">
    <source>
        <dbReference type="ARBA" id="ARBA00010979"/>
    </source>
</evidence>
<dbReference type="PANTHER" id="PTHR13237">
    <property type="entry name" value="SOMETHING ABOUT SILENCING PROTEIN 10-RELATED"/>
    <property type="match status" value="1"/>
</dbReference>
<proteinExistence type="inferred from homology"/>
<evidence type="ECO:0000313" key="7">
    <source>
        <dbReference type="Proteomes" id="UP000694924"/>
    </source>
</evidence>
<accession>A0ABM1I413</accession>
<evidence type="ECO:0000256" key="1">
    <source>
        <dbReference type="ARBA" id="ARBA00004123"/>
    </source>
</evidence>
<keyword evidence="3" id="KW-0597">Phosphoprotein</keyword>
<dbReference type="RefSeq" id="XP_015174950.1">
    <property type="nucleotide sequence ID" value="XM_015319464.1"/>
</dbReference>